<dbReference type="AlphaFoldDB" id="A0A4C1VEF9"/>
<organism evidence="1 2">
    <name type="scientific">Eumeta variegata</name>
    <name type="common">Bagworm moth</name>
    <name type="synonym">Eumeta japonica</name>
    <dbReference type="NCBI Taxonomy" id="151549"/>
    <lineage>
        <taxon>Eukaryota</taxon>
        <taxon>Metazoa</taxon>
        <taxon>Ecdysozoa</taxon>
        <taxon>Arthropoda</taxon>
        <taxon>Hexapoda</taxon>
        <taxon>Insecta</taxon>
        <taxon>Pterygota</taxon>
        <taxon>Neoptera</taxon>
        <taxon>Endopterygota</taxon>
        <taxon>Lepidoptera</taxon>
        <taxon>Glossata</taxon>
        <taxon>Ditrysia</taxon>
        <taxon>Tineoidea</taxon>
        <taxon>Psychidae</taxon>
        <taxon>Oiketicinae</taxon>
        <taxon>Eumeta</taxon>
    </lineage>
</organism>
<gene>
    <name evidence="1" type="ORF">EVAR_96987_1</name>
</gene>
<comment type="caution">
    <text evidence="1">The sequence shown here is derived from an EMBL/GenBank/DDBJ whole genome shotgun (WGS) entry which is preliminary data.</text>
</comment>
<reference evidence="1 2" key="1">
    <citation type="journal article" date="2019" name="Commun. Biol.">
        <title>The bagworm genome reveals a unique fibroin gene that provides high tensile strength.</title>
        <authorList>
            <person name="Kono N."/>
            <person name="Nakamura H."/>
            <person name="Ohtoshi R."/>
            <person name="Tomita M."/>
            <person name="Numata K."/>
            <person name="Arakawa K."/>
        </authorList>
    </citation>
    <scope>NUCLEOTIDE SEQUENCE [LARGE SCALE GENOMIC DNA]</scope>
</reference>
<protein>
    <submittedName>
        <fullName evidence="1">Uncharacterized protein</fullName>
    </submittedName>
</protein>
<evidence type="ECO:0000313" key="2">
    <source>
        <dbReference type="Proteomes" id="UP000299102"/>
    </source>
</evidence>
<accession>A0A4C1VEF9</accession>
<proteinExistence type="predicted"/>
<keyword evidence="2" id="KW-1185">Reference proteome</keyword>
<dbReference type="Proteomes" id="UP000299102">
    <property type="component" value="Unassembled WGS sequence"/>
</dbReference>
<name>A0A4C1VEF9_EUMVA</name>
<dbReference type="EMBL" id="BGZK01000326">
    <property type="protein sequence ID" value="GBP36993.1"/>
    <property type="molecule type" value="Genomic_DNA"/>
</dbReference>
<sequence length="114" mass="12915">MKRLVDVNEAREKKKYHTMRKSVVFAYLKDYDFALDSQPCAALSSDPGSNRDIDYGFAHSLDSGFVLDLVSGTIFVTYYDLDSARDSYHSPAFGFKPGCLHESDPKFFSDSYCK</sequence>
<evidence type="ECO:0000313" key="1">
    <source>
        <dbReference type="EMBL" id="GBP36993.1"/>
    </source>
</evidence>